<evidence type="ECO:0000313" key="3">
    <source>
        <dbReference type="Proteomes" id="UP001258315"/>
    </source>
</evidence>
<name>A0ABU3GPV5_9SPHI</name>
<keyword evidence="3" id="KW-1185">Reference proteome</keyword>
<dbReference type="RefSeq" id="WP_311947778.1">
    <property type="nucleotide sequence ID" value="NZ_JAVLVU010000001.1"/>
</dbReference>
<keyword evidence="1" id="KW-0732">Signal</keyword>
<sequence>MKRLFILSALVGTLGINIASAKSINHAKPTAGANTTVAALKLAEAKAALSKTNTKKFKGTLGSADGGI</sequence>
<dbReference type="EMBL" id="JAVLVU010000001">
    <property type="protein sequence ID" value="MDT3401818.1"/>
    <property type="molecule type" value="Genomic_DNA"/>
</dbReference>
<feature type="chain" id="PRO_5045569156" evidence="1">
    <location>
        <begin position="22"/>
        <end position="68"/>
    </location>
</feature>
<evidence type="ECO:0000313" key="2">
    <source>
        <dbReference type="EMBL" id="MDT3401818.1"/>
    </source>
</evidence>
<feature type="signal peptide" evidence="1">
    <location>
        <begin position="1"/>
        <end position="21"/>
    </location>
</feature>
<evidence type="ECO:0000256" key="1">
    <source>
        <dbReference type="SAM" id="SignalP"/>
    </source>
</evidence>
<gene>
    <name evidence="2" type="ORF">QE417_000890</name>
</gene>
<proteinExistence type="predicted"/>
<protein>
    <submittedName>
        <fullName evidence="2">Uncharacterized protein</fullName>
    </submittedName>
</protein>
<dbReference type="Proteomes" id="UP001258315">
    <property type="component" value="Unassembled WGS sequence"/>
</dbReference>
<accession>A0ABU3GPV5</accession>
<organism evidence="2 3">
    <name type="scientific">Mucilaginibacter terrae</name>
    <dbReference type="NCBI Taxonomy" id="1955052"/>
    <lineage>
        <taxon>Bacteria</taxon>
        <taxon>Pseudomonadati</taxon>
        <taxon>Bacteroidota</taxon>
        <taxon>Sphingobacteriia</taxon>
        <taxon>Sphingobacteriales</taxon>
        <taxon>Sphingobacteriaceae</taxon>
        <taxon>Mucilaginibacter</taxon>
    </lineage>
</organism>
<comment type="caution">
    <text evidence="2">The sequence shown here is derived from an EMBL/GenBank/DDBJ whole genome shotgun (WGS) entry which is preliminary data.</text>
</comment>
<reference evidence="3" key="1">
    <citation type="submission" date="2023-07" db="EMBL/GenBank/DDBJ databases">
        <title>Functional and genomic diversity of the sorghum phyllosphere microbiome.</title>
        <authorList>
            <person name="Shade A."/>
        </authorList>
    </citation>
    <scope>NUCLEOTIDE SEQUENCE [LARGE SCALE GENOMIC DNA]</scope>
    <source>
        <strain evidence="3">SORGH_AS_0422</strain>
    </source>
</reference>